<dbReference type="InterPro" id="IPR013785">
    <property type="entry name" value="Aldolase_TIM"/>
</dbReference>
<organism evidence="4 5">
    <name type="scientific">Alteribacillus iranensis</name>
    <dbReference type="NCBI Taxonomy" id="930128"/>
    <lineage>
        <taxon>Bacteria</taxon>
        <taxon>Bacillati</taxon>
        <taxon>Bacillota</taxon>
        <taxon>Bacilli</taxon>
        <taxon>Bacillales</taxon>
        <taxon>Bacillaceae</taxon>
        <taxon>Alteribacillus</taxon>
    </lineage>
</organism>
<dbReference type="OrthoDB" id="9815348at2"/>
<dbReference type="Gene3D" id="3.20.20.70">
    <property type="entry name" value="Aldolase class I"/>
    <property type="match status" value="1"/>
</dbReference>
<evidence type="ECO:0000259" key="3">
    <source>
        <dbReference type="Pfam" id="PF02581"/>
    </source>
</evidence>
<keyword evidence="2" id="KW-0784">Thiamine biosynthesis</keyword>
<keyword evidence="5" id="KW-1185">Reference proteome</keyword>
<dbReference type="RefSeq" id="WP_091661175.1">
    <property type="nucleotide sequence ID" value="NZ_FONT01000004.1"/>
</dbReference>
<evidence type="ECO:0000313" key="4">
    <source>
        <dbReference type="EMBL" id="SFE79768.1"/>
    </source>
</evidence>
<name>A0A1I2DH45_9BACI</name>
<dbReference type="EMBL" id="FONT01000004">
    <property type="protein sequence ID" value="SFE79768.1"/>
    <property type="molecule type" value="Genomic_DNA"/>
</dbReference>
<dbReference type="GO" id="GO:0004789">
    <property type="term" value="F:thiamine-phosphate diphosphorylase activity"/>
    <property type="evidence" value="ECO:0007669"/>
    <property type="project" value="TreeGrafter"/>
</dbReference>
<dbReference type="SUPFAM" id="SSF51391">
    <property type="entry name" value="Thiamin phosphate synthase"/>
    <property type="match status" value="1"/>
</dbReference>
<evidence type="ECO:0000256" key="2">
    <source>
        <dbReference type="ARBA" id="ARBA00022977"/>
    </source>
</evidence>
<dbReference type="PANTHER" id="PTHR20857">
    <property type="entry name" value="THIAMINE-PHOSPHATE PYROPHOSPHORYLASE"/>
    <property type="match status" value="1"/>
</dbReference>
<sequence>MGKPLLHVISTGRQSIDTLVDINKQIHPFTDYLHIREKNWTTKQIENVVSLMIQEGVPREKIIVNGHPSIAKAYSLAGIHYPEAVPIDVRKQRLLVGSSVHSEPTARERVADGVDYLFFGHIFATKSKEGIMPRGLTALRRMAYAVDCPIIAIGGIHPENVQACLAYQAQGVAVMSGIYEKENPLERVKDYDRALREGI</sequence>
<dbReference type="STRING" id="930128.SAMN05192532_10470"/>
<dbReference type="InterPro" id="IPR036206">
    <property type="entry name" value="ThiamineP_synth_sf"/>
</dbReference>
<dbReference type="Pfam" id="PF02581">
    <property type="entry name" value="TMP-TENI"/>
    <property type="match status" value="1"/>
</dbReference>
<dbReference type="GO" id="GO:0005737">
    <property type="term" value="C:cytoplasm"/>
    <property type="evidence" value="ECO:0007669"/>
    <property type="project" value="TreeGrafter"/>
</dbReference>
<dbReference type="AlphaFoldDB" id="A0A1I2DH45"/>
<comment type="pathway">
    <text evidence="1">Cofactor biosynthesis; thiamine diphosphate biosynthesis.</text>
</comment>
<dbReference type="GO" id="GO:0009228">
    <property type="term" value="P:thiamine biosynthetic process"/>
    <property type="evidence" value="ECO:0007669"/>
    <property type="project" value="UniProtKB-KW"/>
</dbReference>
<reference evidence="4 5" key="1">
    <citation type="submission" date="2016-10" db="EMBL/GenBank/DDBJ databases">
        <authorList>
            <person name="de Groot N.N."/>
        </authorList>
    </citation>
    <scope>NUCLEOTIDE SEQUENCE [LARGE SCALE GENOMIC DNA]</scope>
    <source>
        <strain evidence="4 5">DSM 23995</strain>
    </source>
</reference>
<dbReference type="InterPro" id="IPR022998">
    <property type="entry name" value="ThiamineP_synth_TenI"/>
</dbReference>
<accession>A0A1I2DH45</accession>
<feature type="domain" description="Thiamine phosphate synthase/TenI" evidence="3">
    <location>
        <begin position="17"/>
        <end position="178"/>
    </location>
</feature>
<protein>
    <submittedName>
        <fullName evidence="4">Thiazole tautomerase (Transcriptional regulator TenI)</fullName>
    </submittedName>
</protein>
<dbReference type="PANTHER" id="PTHR20857:SF22">
    <property type="entry name" value="THIAZOLE TAUTOMERASE"/>
    <property type="match status" value="1"/>
</dbReference>
<evidence type="ECO:0000313" key="5">
    <source>
        <dbReference type="Proteomes" id="UP000199516"/>
    </source>
</evidence>
<dbReference type="Proteomes" id="UP000199516">
    <property type="component" value="Unassembled WGS sequence"/>
</dbReference>
<proteinExistence type="predicted"/>
<evidence type="ECO:0000256" key="1">
    <source>
        <dbReference type="ARBA" id="ARBA00004948"/>
    </source>
</evidence>
<gene>
    <name evidence="4" type="ORF">SAMN05192532_10470</name>
</gene>
<dbReference type="CDD" id="cd00564">
    <property type="entry name" value="TMP_TenI"/>
    <property type="match status" value="1"/>
</dbReference>